<name>K4QTK9_STRDJ</name>
<sequence>MRPAPFRAALVSVALAAATLAGATTAQAVPPPEHDCTFEGLPLNEILDIRERIIGPPPCREALAGERWVRVGPSWETATGPGDAVYPDGYVPDEEAPSEDFAAKFRGARYVVDRGTRQERTYVFGREVLRTGFVGPNGRPFSLPASPAFAPLSVGEHTVITFLRLSEEHCDGLDTDPEQNCLPEGEFAWTGDTPFEVFPRSG</sequence>
<dbReference type="HOGENOM" id="CLU_1353959_0_0_11"/>
<dbReference type="STRING" id="1214101.BN159_2202"/>
<dbReference type="Proteomes" id="UP000008043">
    <property type="component" value="Chromosome"/>
</dbReference>
<evidence type="ECO:0000256" key="1">
    <source>
        <dbReference type="SAM" id="SignalP"/>
    </source>
</evidence>
<reference evidence="2 3" key="1">
    <citation type="journal article" date="2012" name="J. Bacteriol.">
        <title>Genome sequence of the bacterium Streptomyces davawensis JCM 4913 and heterologous production of the unique antibiotic roseoflavin.</title>
        <authorList>
            <person name="Jankowitsch F."/>
            <person name="Schwarz J."/>
            <person name="Ruckert C."/>
            <person name="Gust B."/>
            <person name="Szczepanowski R."/>
            <person name="Blom J."/>
            <person name="Pelzer S."/>
            <person name="Kalinowski J."/>
            <person name="Mack M."/>
        </authorList>
    </citation>
    <scope>NUCLEOTIDE SEQUENCE [LARGE SCALE GENOMIC DNA]</scope>
    <source>
        <strain evidence="3">DSM 101723 / JCM 4913 / KCC S-0913 / 768</strain>
    </source>
</reference>
<dbReference type="EMBL" id="HE971709">
    <property type="protein sequence ID" value="CCK26581.1"/>
    <property type="molecule type" value="Genomic_DNA"/>
</dbReference>
<dbReference type="OrthoDB" id="4218512at2"/>
<keyword evidence="1" id="KW-0732">Signal</keyword>
<dbReference type="PATRIC" id="fig|1214101.3.peg.2235"/>
<organism evidence="2 3">
    <name type="scientific">Streptomyces davaonensis (strain DSM 101723 / JCM 4913 / KCC S-0913 / 768)</name>
    <dbReference type="NCBI Taxonomy" id="1214101"/>
    <lineage>
        <taxon>Bacteria</taxon>
        <taxon>Bacillati</taxon>
        <taxon>Actinomycetota</taxon>
        <taxon>Actinomycetes</taxon>
        <taxon>Kitasatosporales</taxon>
        <taxon>Streptomycetaceae</taxon>
        <taxon>Streptomyces</taxon>
    </lineage>
</organism>
<proteinExistence type="predicted"/>
<accession>K4QTK9</accession>
<dbReference type="AlphaFoldDB" id="K4QTK9"/>
<evidence type="ECO:0000313" key="3">
    <source>
        <dbReference type="Proteomes" id="UP000008043"/>
    </source>
</evidence>
<evidence type="ECO:0000313" key="2">
    <source>
        <dbReference type="EMBL" id="CCK26581.1"/>
    </source>
</evidence>
<feature type="signal peptide" evidence="1">
    <location>
        <begin position="1"/>
        <end position="28"/>
    </location>
</feature>
<dbReference type="KEGG" id="sdv:BN159_2202"/>
<dbReference type="RefSeq" id="WP_015656975.1">
    <property type="nucleotide sequence ID" value="NC_020504.1"/>
</dbReference>
<protein>
    <submittedName>
        <fullName evidence="2">Putative secreted protein</fullName>
    </submittedName>
</protein>
<gene>
    <name evidence="2" type="ORF">BN159_2202</name>
</gene>
<keyword evidence="3" id="KW-1185">Reference proteome</keyword>
<feature type="chain" id="PRO_5003879529" evidence="1">
    <location>
        <begin position="29"/>
        <end position="202"/>
    </location>
</feature>
<dbReference type="eggNOG" id="ENOG503278U">
    <property type="taxonomic scope" value="Bacteria"/>
</dbReference>